<dbReference type="InterPro" id="IPR036515">
    <property type="entry name" value="Transposase_17_sf"/>
</dbReference>
<evidence type="ECO:0000313" key="2">
    <source>
        <dbReference type="EMBL" id="GAN33552.1"/>
    </source>
</evidence>
<dbReference type="EMBL" id="BAFN01000001">
    <property type="protein sequence ID" value="GAN33552.1"/>
    <property type="molecule type" value="Genomic_DNA"/>
</dbReference>
<dbReference type="PANTHER" id="PTHR36966:SF1">
    <property type="entry name" value="REP-ASSOCIATED TYROSINE TRANSPOSASE"/>
    <property type="match status" value="1"/>
</dbReference>
<dbReference type="SMART" id="SM01321">
    <property type="entry name" value="Y1_Tnp"/>
    <property type="match status" value="1"/>
</dbReference>
<comment type="caution">
    <text evidence="2">The sequence shown here is derived from an EMBL/GenBank/DDBJ whole genome shotgun (WGS) entry which is preliminary data.</text>
</comment>
<dbReference type="PANTHER" id="PTHR36966">
    <property type="entry name" value="REP-ASSOCIATED TYROSINE TRANSPOSASE"/>
    <property type="match status" value="1"/>
</dbReference>
<protein>
    <recommendedName>
        <fullName evidence="1">Transposase IS200-like domain-containing protein</fullName>
    </recommendedName>
</protein>
<dbReference type="Pfam" id="PF01797">
    <property type="entry name" value="Y1_Tnp"/>
    <property type="match status" value="1"/>
</dbReference>
<dbReference type="InterPro" id="IPR052715">
    <property type="entry name" value="RAYT_transposase"/>
</dbReference>
<sequence length="178" mass="21594">MRTRYKITEKECIYFVTSTVVEWMPVFRSRTYCDIIIRSLNYCKSHKDLKLFAFVIMDNHIHLIVKAPELSDTLASFKKFTAKEIIDQLKQDNRQWLLSQFAFYKKKYKTESDYQVWQEGIHPQLMLNEEMLRQKVEYVHSNPVRRGLVDSPEHWRYSSYRNYHLNDHSIIHIDELLL</sequence>
<reference evidence="3" key="1">
    <citation type="journal article" date="2015" name="Genome Announc.">
        <title>Draft Genome Sequence of an Anaerobic Ammonium-Oxidizing Bacterium, "Candidatus Brocadia sinica".</title>
        <authorList>
            <person name="Oshiki M."/>
            <person name="Shinyako-Hata K."/>
            <person name="Satoh H."/>
            <person name="Okabe S."/>
        </authorList>
    </citation>
    <scope>NUCLEOTIDE SEQUENCE [LARGE SCALE GENOMIC DNA]</scope>
    <source>
        <strain evidence="3">JPN1</strain>
    </source>
</reference>
<name>A0ABQ0JXT2_9BACT</name>
<organism evidence="2 3">
    <name type="scientific">Candidatus Brocadia sinica JPN1</name>
    <dbReference type="NCBI Taxonomy" id="1197129"/>
    <lineage>
        <taxon>Bacteria</taxon>
        <taxon>Pseudomonadati</taxon>
        <taxon>Planctomycetota</taxon>
        <taxon>Candidatus Brocadiia</taxon>
        <taxon>Candidatus Brocadiales</taxon>
        <taxon>Candidatus Brocadiaceae</taxon>
        <taxon>Candidatus Brocadia</taxon>
    </lineage>
</organism>
<dbReference type="NCBIfam" id="NF047646">
    <property type="entry name" value="REP_Tyr_transpos"/>
    <property type="match status" value="1"/>
</dbReference>
<keyword evidence="3" id="KW-1185">Reference proteome</keyword>
<dbReference type="SUPFAM" id="SSF143422">
    <property type="entry name" value="Transposase IS200-like"/>
    <property type="match status" value="1"/>
</dbReference>
<gene>
    <name evidence="2" type="ORF">BROSI_A2077</name>
</gene>
<dbReference type="InterPro" id="IPR002686">
    <property type="entry name" value="Transposase_17"/>
</dbReference>
<evidence type="ECO:0000313" key="3">
    <source>
        <dbReference type="Proteomes" id="UP000032309"/>
    </source>
</evidence>
<evidence type="ECO:0000259" key="1">
    <source>
        <dbReference type="SMART" id="SM01321"/>
    </source>
</evidence>
<dbReference type="Gene3D" id="3.30.70.1290">
    <property type="entry name" value="Transposase IS200-like"/>
    <property type="match status" value="1"/>
</dbReference>
<feature type="domain" description="Transposase IS200-like" evidence="1">
    <location>
        <begin position="9"/>
        <end position="142"/>
    </location>
</feature>
<dbReference type="Proteomes" id="UP000032309">
    <property type="component" value="Unassembled WGS sequence"/>
</dbReference>
<dbReference type="RefSeq" id="WP_052563586.1">
    <property type="nucleotide sequence ID" value="NZ_BAFN01000001.1"/>
</dbReference>
<accession>A0ABQ0JXT2</accession>
<proteinExistence type="predicted"/>